<sequence>MAQTVPLKKTFPSPGALLTIIGLALGVQNPAFATGAHGAAGRHFSYPGYDTIHSIQVSKAQTSKKHKIKLYPDARQQVLFFSASGEDGRVYQLFLFDMDGRLVSQTRIRSRETTVLTNISEGNFLFEVFTDDERIENGQLTVR</sequence>
<evidence type="ECO:0008006" key="4">
    <source>
        <dbReference type="Google" id="ProtNLM"/>
    </source>
</evidence>
<dbReference type="Proteomes" id="UP000607559">
    <property type="component" value="Unassembled WGS sequence"/>
</dbReference>
<dbReference type="AlphaFoldDB" id="A0A8J2UEC5"/>
<dbReference type="EMBL" id="BMJC01000003">
    <property type="protein sequence ID" value="GGB04933.1"/>
    <property type="molecule type" value="Genomic_DNA"/>
</dbReference>
<evidence type="ECO:0000256" key="1">
    <source>
        <dbReference type="SAM" id="SignalP"/>
    </source>
</evidence>
<comment type="caution">
    <text evidence="2">The sequence shown here is derived from an EMBL/GenBank/DDBJ whole genome shotgun (WGS) entry which is preliminary data.</text>
</comment>
<evidence type="ECO:0000313" key="3">
    <source>
        <dbReference type="Proteomes" id="UP000607559"/>
    </source>
</evidence>
<accession>A0A8J2UEC5</accession>
<reference evidence="2" key="1">
    <citation type="journal article" date="2014" name="Int. J. Syst. Evol. Microbiol.">
        <title>Complete genome sequence of Corynebacterium casei LMG S-19264T (=DSM 44701T), isolated from a smear-ripened cheese.</title>
        <authorList>
            <consortium name="US DOE Joint Genome Institute (JGI-PGF)"/>
            <person name="Walter F."/>
            <person name="Albersmeier A."/>
            <person name="Kalinowski J."/>
            <person name="Ruckert C."/>
        </authorList>
    </citation>
    <scope>NUCLEOTIDE SEQUENCE</scope>
    <source>
        <strain evidence="2">CGMCC 1.15448</strain>
    </source>
</reference>
<protein>
    <recommendedName>
        <fullName evidence="4">T9SS C-terminal target domain-containing protein</fullName>
    </recommendedName>
</protein>
<dbReference type="RefSeq" id="WP_188933112.1">
    <property type="nucleotide sequence ID" value="NZ_BMJC01000003.1"/>
</dbReference>
<gene>
    <name evidence="2" type="ORF">GCM10011511_30320</name>
</gene>
<evidence type="ECO:0000313" key="2">
    <source>
        <dbReference type="EMBL" id="GGB04933.1"/>
    </source>
</evidence>
<reference evidence="2" key="2">
    <citation type="submission" date="2020-09" db="EMBL/GenBank/DDBJ databases">
        <authorList>
            <person name="Sun Q."/>
            <person name="Zhou Y."/>
        </authorList>
    </citation>
    <scope>NUCLEOTIDE SEQUENCE</scope>
    <source>
        <strain evidence="2">CGMCC 1.15448</strain>
    </source>
</reference>
<feature type="signal peptide" evidence="1">
    <location>
        <begin position="1"/>
        <end position="33"/>
    </location>
</feature>
<organism evidence="2 3">
    <name type="scientific">Puia dinghuensis</name>
    <dbReference type="NCBI Taxonomy" id="1792502"/>
    <lineage>
        <taxon>Bacteria</taxon>
        <taxon>Pseudomonadati</taxon>
        <taxon>Bacteroidota</taxon>
        <taxon>Chitinophagia</taxon>
        <taxon>Chitinophagales</taxon>
        <taxon>Chitinophagaceae</taxon>
        <taxon>Puia</taxon>
    </lineage>
</organism>
<name>A0A8J2UEC5_9BACT</name>
<keyword evidence="3" id="KW-1185">Reference proteome</keyword>
<feature type="chain" id="PRO_5035329095" description="T9SS C-terminal target domain-containing protein" evidence="1">
    <location>
        <begin position="34"/>
        <end position="143"/>
    </location>
</feature>
<keyword evidence="1" id="KW-0732">Signal</keyword>
<proteinExistence type="predicted"/>